<dbReference type="FunFam" id="1.20.1250.20:FF:000003">
    <property type="entry name" value="Solute carrier family 17 member 3"/>
    <property type="match status" value="1"/>
</dbReference>
<comment type="subcellular location">
    <subcellularLocation>
        <location evidence="1">Membrane</location>
        <topology evidence="1">Multi-pass membrane protein</topology>
    </subcellularLocation>
</comment>
<dbReference type="InterPro" id="IPR036259">
    <property type="entry name" value="MFS_trans_sf"/>
</dbReference>
<evidence type="ECO:0000256" key="5">
    <source>
        <dbReference type="ARBA" id="ARBA00022989"/>
    </source>
</evidence>
<dbReference type="Pfam" id="PF07690">
    <property type="entry name" value="MFS_1"/>
    <property type="match status" value="1"/>
</dbReference>
<evidence type="ECO:0000256" key="1">
    <source>
        <dbReference type="ARBA" id="ARBA00004141"/>
    </source>
</evidence>
<evidence type="ECO:0000256" key="3">
    <source>
        <dbReference type="ARBA" id="ARBA00022692"/>
    </source>
</evidence>
<keyword evidence="2" id="KW-0813">Transport</keyword>
<evidence type="ECO:0000313" key="9">
    <source>
        <dbReference type="Proteomes" id="UP001497382"/>
    </source>
</evidence>
<evidence type="ECO:0000256" key="2">
    <source>
        <dbReference type="ARBA" id="ARBA00022448"/>
    </source>
</evidence>
<dbReference type="Gene3D" id="1.20.1250.20">
    <property type="entry name" value="MFS general substrate transporter like domains"/>
    <property type="match status" value="1"/>
</dbReference>
<keyword evidence="9" id="KW-1185">Reference proteome</keyword>
<organism evidence="8 9">
    <name type="scientific">Larinioides sclopetarius</name>
    <dbReference type="NCBI Taxonomy" id="280406"/>
    <lineage>
        <taxon>Eukaryota</taxon>
        <taxon>Metazoa</taxon>
        <taxon>Ecdysozoa</taxon>
        <taxon>Arthropoda</taxon>
        <taxon>Chelicerata</taxon>
        <taxon>Arachnida</taxon>
        <taxon>Araneae</taxon>
        <taxon>Araneomorphae</taxon>
        <taxon>Entelegynae</taxon>
        <taxon>Araneoidea</taxon>
        <taxon>Araneidae</taxon>
        <taxon>Larinioides</taxon>
    </lineage>
</organism>
<evidence type="ECO:0000256" key="6">
    <source>
        <dbReference type="ARBA" id="ARBA00023136"/>
    </source>
</evidence>
<dbReference type="SUPFAM" id="SSF103473">
    <property type="entry name" value="MFS general substrate transporter"/>
    <property type="match status" value="1"/>
</dbReference>
<dbReference type="EMBL" id="CAXIEN010000320">
    <property type="protein sequence ID" value="CAL1293121.1"/>
    <property type="molecule type" value="Genomic_DNA"/>
</dbReference>
<dbReference type="GO" id="GO:0016020">
    <property type="term" value="C:membrane"/>
    <property type="evidence" value="ECO:0007669"/>
    <property type="project" value="UniProtKB-SubCell"/>
</dbReference>
<reference evidence="8 9" key="1">
    <citation type="submission" date="2024-04" db="EMBL/GenBank/DDBJ databases">
        <authorList>
            <person name="Rising A."/>
            <person name="Reimegard J."/>
            <person name="Sonavane S."/>
            <person name="Akerstrom W."/>
            <person name="Nylinder S."/>
            <person name="Hedman E."/>
            <person name="Kallberg Y."/>
        </authorList>
    </citation>
    <scope>NUCLEOTIDE SEQUENCE [LARGE SCALE GENOMIC DNA]</scope>
</reference>
<protein>
    <submittedName>
        <fullName evidence="8">Uncharacterized protein</fullName>
    </submittedName>
</protein>
<dbReference type="AlphaFoldDB" id="A0AAV2BBC3"/>
<gene>
    <name evidence="8" type="ORF">LARSCL_LOCUS18023</name>
</gene>
<feature type="transmembrane region" description="Helical" evidence="7">
    <location>
        <begin position="178"/>
        <end position="200"/>
    </location>
</feature>
<dbReference type="PANTHER" id="PTHR11662:SF399">
    <property type="entry name" value="FI19708P1-RELATED"/>
    <property type="match status" value="1"/>
</dbReference>
<dbReference type="GO" id="GO:0015293">
    <property type="term" value="F:symporter activity"/>
    <property type="evidence" value="ECO:0007669"/>
    <property type="project" value="UniProtKB-KW"/>
</dbReference>
<sequence length="243" mass="27214">MCSSSLFGGWPSVYYIYGILGLILWLCFYIFIFESPTCHPRISCEELAFILQDQESDLSLKRPHIPWKCILTSVPVYAMTYALFAVQLVGCHCSSIQPIFLGTILHFSIQEIGFLVSASFAFQAIFSFIASWMCKWLNAHNYVGVDHVRMGSNFLYCSGTSLCILGLYYAGCQREMSTVFSVAAMSFLGLSFSGCMIAHLDMSPNFAGTLMGFTYTIGSLSTFIYPVLVGIITDEKQTFEEWN</sequence>
<accession>A0AAV2BBC3</accession>
<feature type="transmembrane region" description="Helical" evidence="7">
    <location>
        <begin position="212"/>
        <end position="233"/>
    </location>
</feature>
<dbReference type="InterPro" id="IPR011701">
    <property type="entry name" value="MFS"/>
</dbReference>
<feature type="transmembrane region" description="Helical" evidence="7">
    <location>
        <begin position="14"/>
        <end position="33"/>
    </location>
</feature>
<evidence type="ECO:0000256" key="7">
    <source>
        <dbReference type="SAM" id="Phobius"/>
    </source>
</evidence>
<keyword evidence="3 7" id="KW-0812">Transmembrane</keyword>
<dbReference type="GO" id="GO:0006820">
    <property type="term" value="P:monoatomic anion transport"/>
    <property type="evidence" value="ECO:0007669"/>
    <property type="project" value="TreeGrafter"/>
</dbReference>
<dbReference type="InterPro" id="IPR050382">
    <property type="entry name" value="MFS_Na/Anion_cotransporter"/>
</dbReference>
<keyword evidence="6 7" id="KW-0472">Membrane</keyword>
<feature type="transmembrane region" description="Helical" evidence="7">
    <location>
        <begin position="112"/>
        <end position="133"/>
    </location>
</feature>
<keyword evidence="5 7" id="KW-1133">Transmembrane helix</keyword>
<dbReference type="Proteomes" id="UP001497382">
    <property type="component" value="Unassembled WGS sequence"/>
</dbReference>
<comment type="caution">
    <text evidence="8">The sequence shown here is derived from an EMBL/GenBank/DDBJ whole genome shotgun (WGS) entry which is preliminary data.</text>
</comment>
<feature type="transmembrane region" description="Helical" evidence="7">
    <location>
        <begin position="153"/>
        <end position="171"/>
    </location>
</feature>
<evidence type="ECO:0000256" key="4">
    <source>
        <dbReference type="ARBA" id="ARBA00022847"/>
    </source>
</evidence>
<keyword evidence="4" id="KW-0769">Symport</keyword>
<dbReference type="PANTHER" id="PTHR11662">
    <property type="entry name" value="SOLUTE CARRIER FAMILY 17"/>
    <property type="match status" value="1"/>
</dbReference>
<evidence type="ECO:0000313" key="8">
    <source>
        <dbReference type="EMBL" id="CAL1293121.1"/>
    </source>
</evidence>
<name>A0AAV2BBC3_9ARAC</name>
<proteinExistence type="predicted"/>